<protein>
    <submittedName>
        <fullName evidence="1">Uncharacterized protein</fullName>
    </submittedName>
</protein>
<reference evidence="1" key="1">
    <citation type="journal article" date="2014" name="Int. J. Syst. Evol. Microbiol.">
        <title>Complete genome sequence of Corynebacterium casei LMG S-19264T (=DSM 44701T), isolated from a smear-ripened cheese.</title>
        <authorList>
            <consortium name="US DOE Joint Genome Institute (JGI-PGF)"/>
            <person name="Walter F."/>
            <person name="Albersmeier A."/>
            <person name="Kalinowski J."/>
            <person name="Ruckert C."/>
        </authorList>
    </citation>
    <scope>NUCLEOTIDE SEQUENCE</scope>
    <source>
        <strain evidence="1">VKM Ac-1401</strain>
    </source>
</reference>
<keyword evidence="2" id="KW-1185">Reference proteome</keyword>
<organism evidence="1 2">
    <name type="scientific">Leifsonia poae</name>
    <dbReference type="NCBI Taxonomy" id="110933"/>
    <lineage>
        <taxon>Bacteria</taxon>
        <taxon>Bacillati</taxon>
        <taxon>Actinomycetota</taxon>
        <taxon>Actinomycetes</taxon>
        <taxon>Micrococcales</taxon>
        <taxon>Microbacteriaceae</taxon>
        <taxon>Leifsonia</taxon>
    </lineage>
</organism>
<evidence type="ECO:0000313" key="1">
    <source>
        <dbReference type="EMBL" id="GLJ77289.1"/>
    </source>
</evidence>
<reference evidence="1" key="2">
    <citation type="submission" date="2023-01" db="EMBL/GenBank/DDBJ databases">
        <authorList>
            <person name="Sun Q."/>
            <person name="Evtushenko L."/>
        </authorList>
    </citation>
    <scope>NUCLEOTIDE SEQUENCE</scope>
    <source>
        <strain evidence="1">VKM Ac-1401</strain>
    </source>
</reference>
<gene>
    <name evidence="1" type="ORF">GCM10017584_28630</name>
</gene>
<dbReference type="AlphaFoldDB" id="A0A9W6HC16"/>
<proteinExistence type="predicted"/>
<comment type="caution">
    <text evidence="1">The sequence shown here is derived from an EMBL/GenBank/DDBJ whole genome shotgun (WGS) entry which is preliminary data.</text>
</comment>
<dbReference type="Proteomes" id="UP001142372">
    <property type="component" value="Unassembled WGS sequence"/>
</dbReference>
<sequence>MLRHRLGDGVTGTGSGDIAAVGRTCSRDGLHEFALSKFVGALKTQLGGESLKLGHFEGRQITGVHAPGVEIDISH</sequence>
<dbReference type="EMBL" id="BSEN01000013">
    <property type="protein sequence ID" value="GLJ77289.1"/>
    <property type="molecule type" value="Genomic_DNA"/>
</dbReference>
<name>A0A9W6HC16_9MICO</name>
<evidence type="ECO:0000313" key="2">
    <source>
        <dbReference type="Proteomes" id="UP001142372"/>
    </source>
</evidence>
<accession>A0A9W6HC16</accession>